<comment type="caution">
    <text evidence="2">The sequence shown here is derived from an EMBL/GenBank/DDBJ whole genome shotgun (WGS) entry which is preliminary data.</text>
</comment>
<evidence type="ECO:0008006" key="4">
    <source>
        <dbReference type="Google" id="ProtNLM"/>
    </source>
</evidence>
<proteinExistence type="predicted"/>
<dbReference type="Gene3D" id="3.10.129.10">
    <property type="entry name" value="Hotdog Thioesterase"/>
    <property type="match status" value="1"/>
</dbReference>
<dbReference type="SUPFAM" id="SSF54637">
    <property type="entry name" value="Thioesterase/thiol ester dehydrase-isomerase"/>
    <property type="match status" value="1"/>
</dbReference>
<evidence type="ECO:0000313" key="2">
    <source>
        <dbReference type="EMBL" id="RAV00701.1"/>
    </source>
</evidence>
<evidence type="ECO:0000256" key="1">
    <source>
        <dbReference type="SAM" id="MobiDB-lite"/>
    </source>
</evidence>
<dbReference type="InterPro" id="IPR029069">
    <property type="entry name" value="HotDog_dom_sf"/>
</dbReference>
<dbReference type="EMBL" id="QMEU01000001">
    <property type="protein sequence ID" value="RAV00701.1"/>
    <property type="molecule type" value="Genomic_DNA"/>
</dbReference>
<feature type="compositionally biased region" description="Polar residues" evidence="1">
    <location>
        <begin position="1"/>
        <end position="11"/>
    </location>
</feature>
<feature type="region of interest" description="Disordered" evidence="1">
    <location>
        <begin position="1"/>
        <end position="26"/>
    </location>
</feature>
<sequence>MRRSGAMTSSDGHAAPASTGNGDARFGEAPLAQTVAAAAAMRRLSSLLVSLEHPHPAVDAMLDKFAEWEGDLAAAAPADNAPRIGELPDDPRRVYLNHATDIGAYNPCFPEYRFDRLDAENATGSVEFPLVYEGPPGLVHGGFLGVFFDCVIQHHNCVTGLSGKTRSLVVTFRRPTPVLTELRFDIVRTAGERGITSTGRLSLHDEVLCTGEVNTLASRPEKLAGSRFGRRRKESDT</sequence>
<gene>
    <name evidence="2" type="ORF">DQP58_00240</name>
</gene>
<reference evidence="2 3" key="1">
    <citation type="submission" date="2018-06" db="EMBL/GenBank/DDBJ databases">
        <title>NTM in soil in Japan.</title>
        <authorList>
            <person name="Ohya K."/>
        </authorList>
    </citation>
    <scope>NUCLEOTIDE SEQUENCE [LARGE SCALE GENOMIC DNA]</scope>
    <source>
        <strain evidence="2 3">GF76</strain>
    </source>
</reference>
<dbReference type="Proteomes" id="UP000250347">
    <property type="component" value="Unassembled WGS sequence"/>
</dbReference>
<organism evidence="2 3">
    <name type="scientific">Mycobacterium colombiense</name>
    <dbReference type="NCBI Taxonomy" id="339268"/>
    <lineage>
        <taxon>Bacteria</taxon>
        <taxon>Bacillati</taxon>
        <taxon>Actinomycetota</taxon>
        <taxon>Actinomycetes</taxon>
        <taxon>Mycobacteriales</taxon>
        <taxon>Mycobacteriaceae</taxon>
        <taxon>Mycobacterium</taxon>
        <taxon>Mycobacterium avium complex (MAC)</taxon>
    </lineage>
</organism>
<accession>A0A329KZ83</accession>
<name>A0A329KZ83_9MYCO</name>
<protein>
    <recommendedName>
        <fullName evidence="4">PaaI family thioesterase</fullName>
    </recommendedName>
</protein>
<evidence type="ECO:0000313" key="3">
    <source>
        <dbReference type="Proteomes" id="UP000250347"/>
    </source>
</evidence>
<dbReference type="AlphaFoldDB" id="A0A329KZ83"/>